<evidence type="ECO:0000256" key="2">
    <source>
        <dbReference type="SAM" id="Phobius"/>
    </source>
</evidence>
<comment type="caution">
    <text evidence="3">The sequence shown here is derived from an EMBL/GenBank/DDBJ whole genome shotgun (WGS) entry which is preliminary data.</text>
</comment>
<organism evidence="3 4">
    <name type="scientific">Halarchaeum grantii</name>
    <dbReference type="NCBI Taxonomy" id="1193105"/>
    <lineage>
        <taxon>Archaea</taxon>
        <taxon>Methanobacteriati</taxon>
        <taxon>Methanobacteriota</taxon>
        <taxon>Stenosarchaea group</taxon>
        <taxon>Halobacteria</taxon>
        <taxon>Halobacteriales</taxon>
        <taxon>Halobacteriaceae</taxon>
    </lineage>
</organism>
<keyword evidence="2" id="KW-1133">Transmembrane helix</keyword>
<feature type="region of interest" description="Disordered" evidence="1">
    <location>
        <begin position="43"/>
        <end position="72"/>
    </location>
</feature>
<sequence length="695" mass="72977">MGYVTDVTWVTRRRARLVFAVAAAFALCVSGVHAGPAAESAAATPTAQVSGPDNDTANNSSVPHHRDPATYEEPGEIRGLESWLDSHLGARLAASTRNVSQGQYEAARAVVGDAYSDRLDQYVDVAGATDYESDDRAADEFARAQDAQREYVSSTSRYERVHEQYQRARDAGDESRARRLARELQRLATNVTEHRTAVVESYRAVGNGTAVDLTAAMQRTNRSTEAVLSTQSSVRGETFTHTRVTLTLDDATLTPTRQSRATGVLRTADGAPIPNGTVVLRVGADTLTTTTDADGRYALTYRPVDLSTATESARVRYRPASASPYLGANATTPVDVASAPATVTLTSTPRAAAYGESLRVTGDVDVAGAQFAGVPVRVTLGGDVVARTTTNASGGFTATPRLGARPAAGTAPLTVEAGRTDTAIEPGRAATTLTVRETATSLSLTANASPSTLDVATRLRTPDGGVAGQPVVVRANGTRLATLTTDGDGTANATLTLPSRLQPTTGARTLTITAAYAASGTNLEAASARTAVTVSPPPASSSGVTLTQAWILLGAVLVASLLFALAYALWRRDLEADDDVPEPTPDPEPDPATPALADRLLATARASLDDAEAATTVETAYAAVRRAFDEDDARLRQRTHWEFYTTLSDTLGEDERAALETLTSTYEHATFAGRPVSRADAEAALAAAERLVEDA</sequence>
<dbReference type="SUPFAM" id="SSF49464">
    <property type="entry name" value="Carboxypeptidase regulatory domain-like"/>
    <property type="match status" value="1"/>
</dbReference>
<keyword evidence="2" id="KW-0812">Transmembrane</keyword>
<evidence type="ECO:0000313" key="4">
    <source>
        <dbReference type="Proteomes" id="UP000628840"/>
    </source>
</evidence>
<accession>A0A830EYN7</accession>
<feature type="compositionally biased region" description="Polar residues" evidence="1">
    <location>
        <begin position="48"/>
        <end position="62"/>
    </location>
</feature>
<reference evidence="3 4" key="1">
    <citation type="journal article" date="2019" name="Int. J. Syst. Evol. Microbiol.">
        <title>The Global Catalogue of Microorganisms (GCM) 10K type strain sequencing project: providing services to taxonomists for standard genome sequencing and annotation.</title>
        <authorList>
            <consortium name="The Broad Institute Genomics Platform"/>
            <consortium name="The Broad Institute Genome Sequencing Center for Infectious Disease"/>
            <person name="Wu L."/>
            <person name="Ma J."/>
        </authorList>
    </citation>
    <scope>NUCLEOTIDE SEQUENCE [LARGE SCALE GENOMIC DNA]</scope>
    <source>
        <strain evidence="3 4">JCM 19585</strain>
    </source>
</reference>
<keyword evidence="2" id="KW-0472">Membrane</keyword>
<dbReference type="InterPro" id="IPR008969">
    <property type="entry name" value="CarboxyPept-like_regulatory"/>
</dbReference>
<feature type="transmembrane region" description="Helical" evidence="2">
    <location>
        <begin position="549"/>
        <end position="570"/>
    </location>
</feature>
<evidence type="ECO:0000313" key="3">
    <source>
        <dbReference type="EMBL" id="GGL44964.1"/>
    </source>
</evidence>
<dbReference type="AlphaFoldDB" id="A0A830EYN7"/>
<name>A0A830EYN7_9EURY</name>
<dbReference type="EMBL" id="BMPF01000008">
    <property type="protein sequence ID" value="GGL44964.1"/>
    <property type="molecule type" value="Genomic_DNA"/>
</dbReference>
<keyword evidence="4" id="KW-1185">Reference proteome</keyword>
<evidence type="ECO:0000256" key="1">
    <source>
        <dbReference type="SAM" id="MobiDB-lite"/>
    </source>
</evidence>
<dbReference type="Proteomes" id="UP000628840">
    <property type="component" value="Unassembled WGS sequence"/>
</dbReference>
<gene>
    <name evidence="3" type="ORF">GCM10009037_30450</name>
</gene>
<protein>
    <recommendedName>
        <fullName evidence="5">DUF4129 domain-containing protein</fullName>
    </recommendedName>
</protein>
<evidence type="ECO:0008006" key="5">
    <source>
        <dbReference type="Google" id="ProtNLM"/>
    </source>
</evidence>
<proteinExistence type="predicted"/>